<evidence type="ECO:0000313" key="9">
    <source>
        <dbReference type="EMBL" id="KAL2285833.1"/>
    </source>
</evidence>
<proteinExistence type="inferred from homology"/>
<dbReference type="Pfam" id="PF00155">
    <property type="entry name" value="Aminotran_1_2"/>
    <property type="match status" value="2"/>
</dbReference>
<gene>
    <name evidence="9" type="ORF">FJTKL_07546</name>
</gene>
<protein>
    <recommendedName>
        <fullName evidence="7">Aspartate aminotransferase</fullName>
        <ecNumber evidence="7">2.6.1.1</ecNumber>
    </recommendedName>
</protein>
<evidence type="ECO:0000256" key="5">
    <source>
        <dbReference type="ARBA" id="ARBA00022679"/>
    </source>
</evidence>
<dbReference type="InterPro" id="IPR015421">
    <property type="entry name" value="PyrdxlP-dep_Trfase_major"/>
</dbReference>
<dbReference type="EC" id="2.6.1.1" evidence="7"/>
<name>A0ABR4ETR3_9PEZI</name>
<accession>A0ABR4ETR3</accession>
<keyword evidence="5 7" id="KW-0808">Transferase</keyword>
<keyword evidence="6" id="KW-0663">Pyridoxal phosphate</keyword>
<evidence type="ECO:0000256" key="2">
    <source>
        <dbReference type="ARBA" id="ARBA00007441"/>
    </source>
</evidence>
<keyword evidence="10" id="KW-1185">Reference proteome</keyword>
<evidence type="ECO:0000256" key="3">
    <source>
        <dbReference type="ARBA" id="ARBA00011738"/>
    </source>
</evidence>
<evidence type="ECO:0000259" key="8">
    <source>
        <dbReference type="Pfam" id="PF00155"/>
    </source>
</evidence>
<evidence type="ECO:0000256" key="6">
    <source>
        <dbReference type="ARBA" id="ARBA00022898"/>
    </source>
</evidence>
<dbReference type="Gene3D" id="3.90.1150.10">
    <property type="entry name" value="Aspartate Aminotransferase, domain 1"/>
    <property type="match status" value="2"/>
</dbReference>
<dbReference type="SUPFAM" id="SSF53383">
    <property type="entry name" value="PLP-dependent transferases"/>
    <property type="match status" value="1"/>
</dbReference>
<comment type="similarity">
    <text evidence="2">Belongs to the class-I pyridoxal-phosphate-dependent aminotransferase family.</text>
</comment>
<feature type="domain" description="Aminotransferase class I/classII large" evidence="8">
    <location>
        <begin position="36"/>
        <end position="151"/>
    </location>
</feature>
<dbReference type="PANTHER" id="PTHR11879:SF55">
    <property type="entry name" value="GLUTAMATE OXALOACETATE TRANSAMINASE 1, ISOFORM B"/>
    <property type="match status" value="1"/>
</dbReference>
<comment type="caution">
    <text evidence="9">The sequence shown here is derived from an EMBL/GenBank/DDBJ whole genome shotgun (WGS) entry which is preliminary data.</text>
</comment>
<sequence length="360" mass="39304">MGSLTSVNSPFEAVEYIPPDAIFDLTRLYLADPDARKVNLGQGTYKDEQGNPWILPSVRAAKETIRDANHEYLPILGLASFRTLATQLVHGEKSTAISEERAAACQALSGTGALSLAGSFLHQTLPSGTPVHITEPTWSNHRQVFEAAGFEEEWKQIADVVKERRVLPLFDSAYLGITSGSYADDAFAIRYFVDELGLETIVCASFAKNMGLYGERVGHVSIVTKSASSAKAVESRLAQITRAHISNPPAFGARIAAAILGDSQLRAQWDRDLVTMSNRIAGMREALYKELAKLGTPGDWKRILEQKGMFCILGLNLEKVLELREKYHIYMADSSRVSIAGLNESNVAYVAAGINSVVRA</sequence>
<comment type="miscellaneous">
    <text evidence="7">In eukaryotes there are cytoplasmic, mitochondrial and chloroplastic isozymes.</text>
</comment>
<dbReference type="Gene3D" id="3.40.640.10">
    <property type="entry name" value="Type I PLP-dependent aspartate aminotransferase-like (Major domain)"/>
    <property type="match status" value="2"/>
</dbReference>
<reference evidence="9 10" key="1">
    <citation type="submission" date="2024-03" db="EMBL/GenBank/DDBJ databases">
        <title>A high-quality draft genome sequence of Diaporthe vaccinii, a causative agent of upright dieback and viscid rot disease in cranberry plants.</title>
        <authorList>
            <person name="Sarrasin M."/>
            <person name="Lang B.F."/>
            <person name="Burger G."/>
        </authorList>
    </citation>
    <scope>NUCLEOTIDE SEQUENCE [LARGE SCALE GENOMIC DNA]</scope>
    <source>
        <strain evidence="9 10">IS7</strain>
    </source>
</reference>
<feature type="domain" description="Aminotransferase class I/classII large" evidence="8">
    <location>
        <begin position="152"/>
        <end position="353"/>
    </location>
</feature>
<evidence type="ECO:0000256" key="4">
    <source>
        <dbReference type="ARBA" id="ARBA00022576"/>
    </source>
</evidence>
<evidence type="ECO:0000256" key="1">
    <source>
        <dbReference type="ARBA" id="ARBA00001933"/>
    </source>
</evidence>
<dbReference type="PRINTS" id="PR00799">
    <property type="entry name" value="TRANSAMINASE"/>
</dbReference>
<dbReference type="Proteomes" id="UP001600888">
    <property type="component" value="Unassembled WGS sequence"/>
</dbReference>
<dbReference type="InterPro" id="IPR004838">
    <property type="entry name" value="NHTrfase_class1_PyrdxlP-BS"/>
</dbReference>
<organism evidence="9 10">
    <name type="scientific">Diaporthe vaccinii</name>
    <dbReference type="NCBI Taxonomy" id="105482"/>
    <lineage>
        <taxon>Eukaryota</taxon>
        <taxon>Fungi</taxon>
        <taxon>Dikarya</taxon>
        <taxon>Ascomycota</taxon>
        <taxon>Pezizomycotina</taxon>
        <taxon>Sordariomycetes</taxon>
        <taxon>Sordariomycetidae</taxon>
        <taxon>Diaporthales</taxon>
        <taxon>Diaporthaceae</taxon>
        <taxon>Diaporthe</taxon>
        <taxon>Diaporthe eres species complex</taxon>
    </lineage>
</organism>
<comment type="cofactor">
    <cofactor evidence="1">
        <name>pyridoxal 5'-phosphate</name>
        <dbReference type="ChEBI" id="CHEBI:597326"/>
    </cofactor>
</comment>
<evidence type="ECO:0000313" key="10">
    <source>
        <dbReference type="Proteomes" id="UP001600888"/>
    </source>
</evidence>
<dbReference type="InterPro" id="IPR015422">
    <property type="entry name" value="PyrdxlP-dep_Trfase_small"/>
</dbReference>
<keyword evidence="4 7" id="KW-0032">Aminotransferase</keyword>
<dbReference type="InterPro" id="IPR004839">
    <property type="entry name" value="Aminotransferase_I/II_large"/>
</dbReference>
<dbReference type="PROSITE" id="PS00105">
    <property type="entry name" value="AA_TRANSFER_CLASS_1"/>
    <property type="match status" value="1"/>
</dbReference>
<evidence type="ECO:0000256" key="7">
    <source>
        <dbReference type="RuleBase" id="RU000480"/>
    </source>
</evidence>
<dbReference type="CDD" id="cd00609">
    <property type="entry name" value="AAT_like"/>
    <property type="match status" value="1"/>
</dbReference>
<dbReference type="InterPro" id="IPR015424">
    <property type="entry name" value="PyrdxlP-dep_Trfase"/>
</dbReference>
<dbReference type="InterPro" id="IPR000796">
    <property type="entry name" value="Asp_trans"/>
</dbReference>
<comment type="catalytic activity">
    <reaction evidence="7">
        <text>L-aspartate + 2-oxoglutarate = oxaloacetate + L-glutamate</text>
        <dbReference type="Rhea" id="RHEA:21824"/>
        <dbReference type="ChEBI" id="CHEBI:16452"/>
        <dbReference type="ChEBI" id="CHEBI:16810"/>
        <dbReference type="ChEBI" id="CHEBI:29985"/>
        <dbReference type="ChEBI" id="CHEBI:29991"/>
        <dbReference type="EC" id="2.6.1.1"/>
    </reaction>
</comment>
<dbReference type="EMBL" id="JBAWTH010000028">
    <property type="protein sequence ID" value="KAL2285833.1"/>
    <property type="molecule type" value="Genomic_DNA"/>
</dbReference>
<comment type="subunit">
    <text evidence="3 7">Homodimer.</text>
</comment>
<dbReference type="PANTHER" id="PTHR11879">
    <property type="entry name" value="ASPARTATE AMINOTRANSFERASE"/>
    <property type="match status" value="1"/>
</dbReference>